<name>A0A9D4I4I8_DREPO</name>
<dbReference type="PANTHER" id="PTHR15427:SF50">
    <property type="entry name" value="COMPLEMENT C1Q TUMOR NECROSIS FACTOR-RELATED PROTEIN 2-LIKE"/>
    <property type="match status" value="1"/>
</dbReference>
<evidence type="ECO:0000256" key="3">
    <source>
        <dbReference type="SAM" id="SignalP"/>
    </source>
</evidence>
<evidence type="ECO:0000313" key="6">
    <source>
        <dbReference type="Proteomes" id="UP000828390"/>
    </source>
</evidence>
<keyword evidence="2" id="KW-0964">Secreted</keyword>
<comment type="caution">
    <text evidence="5">The sequence shown here is derived from an EMBL/GenBank/DDBJ whole genome shotgun (WGS) entry which is preliminary data.</text>
</comment>
<dbReference type="InterPro" id="IPR008983">
    <property type="entry name" value="Tumour_necrosis_fac-like_dom"/>
</dbReference>
<dbReference type="Proteomes" id="UP000828390">
    <property type="component" value="Unassembled WGS sequence"/>
</dbReference>
<dbReference type="Gene3D" id="2.60.120.40">
    <property type="match status" value="1"/>
</dbReference>
<evidence type="ECO:0000313" key="5">
    <source>
        <dbReference type="EMBL" id="KAH3747143.1"/>
    </source>
</evidence>
<keyword evidence="3" id="KW-0732">Signal</keyword>
<keyword evidence="6" id="KW-1185">Reference proteome</keyword>
<evidence type="ECO:0000256" key="1">
    <source>
        <dbReference type="ARBA" id="ARBA00004613"/>
    </source>
</evidence>
<dbReference type="SMART" id="SM00110">
    <property type="entry name" value="C1Q"/>
    <property type="match status" value="1"/>
</dbReference>
<organism evidence="5 6">
    <name type="scientific">Dreissena polymorpha</name>
    <name type="common">Zebra mussel</name>
    <name type="synonym">Mytilus polymorpha</name>
    <dbReference type="NCBI Taxonomy" id="45954"/>
    <lineage>
        <taxon>Eukaryota</taxon>
        <taxon>Metazoa</taxon>
        <taxon>Spiralia</taxon>
        <taxon>Lophotrochozoa</taxon>
        <taxon>Mollusca</taxon>
        <taxon>Bivalvia</taxon>
        <taxon>Autobranchia</taxon>
        <taxon>Heteroconchia</taxon>
        <taxon>Euheterodonta</taxon>
        <taxon>Imparidentia</taxon>
        <taxon>Neoheterodontei</taxon>
        <taxon>Myida</taxon>
        <taxon>Dreissenoidea</taxon>
        <taxon>Dreissenidae</taxon>
        <taxon>Dreissena</taxon>
    </lineage>
</organism>
<dbReference type="PROSITE" id="PS50871">
    <property type="entry name" value="C1Q"/>
    <property type="match status" value="1"/>
</dbReference>
<dbReference type="InterPro" id="IPR050392">
    <property type="entry name" value="Collagen/C1q_domain"/>
</dbReference>
<protein>
    <recommendedName>
        <fullName evidence="4">C1q domain-containing protein</fullName>
    </recommendedName>
</protein>
<feature type="signal peptide" evidence="3">
    <location>
        <begin position="1"/>
        <end position="18"/>
    </location>
</feature>
<dbReference type="InterPro" id="IPR001073">
    <property type="entry name" value="C1q_dom"/>
</dbReference>
<sequence length="256" mass="28421">MQRACAVFALLFAMSANGATQGGSLEPRYNSEFTYDEQLLEKMIRMEVEMDKWETRMIEQLGQLTSLREHIDHLMKTEDSRLELIQEAYVESRNNLTALQSRTDGQVQQLIEKIKKEVGTTPNILFKARRVKNETPSSGEIIVFEDVLYNHGSGYNSSSGVFTAPVGGTFLFTARLLSQSSGSVFFEINVNGSMNSNGALYGHQGWSYASADSVVRLLPGDQVCIKLLYSNEISNGGLLSDINSKSNEFTGVLLHV</sequence>
<dbReference type="GO" id="GO:0005576">
    <property type="term" value="C:extracellular region"/>
    <property type="evidence" value="ECO:0007669"/>
    <property type="project" value="UniProtKB-SubCell"/>
</dbReference>
<dbReference type="PANTHER" id="PTHR15427">
    <property type="entry name" value="EMILIN ELASTIN MICROFIBRIL INTERFACE-LOCATED PROTEIN ELASTIN MICROFIBRIL INTERFACER"/>
    <property type="match status" value="1"/>
</dbReference>
<gene>
    <name evidence="5" type="ORF">DPMN_181564</name>
</gene>
<evidence type="ECO:0000259" key="4">
    <source>
        <dbReference type="PROSITE" id="PS50871"/>
    </source>
</evidence>
<proteinExistence type="predicted"/>
<accession>A0A9D4I4I8</accession>
<dbReference type="SUPFAM" id="SSF49842">
    <property type="entry name" value="TNF-like"/>
    <property type="match status" value="1"/>
</dbReference>
<comment type="subcellular location">
    <subcellularLocation>
        <location evidence="1">Secreted</location>
    </subcellularLocation>
</comment>
<feature type="domain" description="C1q" evidence="4">
    <location>
        <begin position="119"/>
        <end position="256"/>
    </location>
</feature>
<feature type="chain" id="PRO_5039286536" description="C1q domain-containing protein" evidence="3">
    <location>
        <begin position="19"/>
        <end position="256"/>
    </location>
</feature>
<dbReference type="EMBL" id="JAIWYP010000010">
    <property type="protein sequence ID" value="KAH3747143.1"/>
    <property type="molecule type" value="Genomic_DNA"/>
</dbReference>
<reference evidence="5" key="1">
    <citation type="journal article" date="2019" name="bioRxiv">
        <title>The Genome of the Zebra Mussel, Dreissena polymorpha: A Resource for Invasive Species Research.</title>
        <authorList>
            <person name="McCartney M.A."/>
            <person name="Auch B."/>
            <person name="Kono T."/>
            <person name="Mallez S."/>
            <person name="Zhang Y."/>
            <person name="Obille A."/>
            <person name="Becker A."/>
            <person name="Abrahante J.E."/>
            <person name="Garbe J."/>
            <person name="Badalamenti J.P."/>
            <person name="Herman A."/>
            <person name="Mangelson H."/>
            <person name="Liachko I."/>
            <person name="Sullivan S."/>
            <person name="Sone E.D."/>
            <person name="Koren S."/>
            <person name="Silverstein K.A.T."/>
            <person name="Beckman K.B."/>
            <person name="Gohl D.M."/>
        </authorList>
    </citation>
    <scope>NUCLEOTIDE SEQUENCE</scope>
    <source>
        <strain evidence="5">Duluth1</strain>
        <tissue evidence="5">Whole animal</tissue>
    </source>
</reference>
<dbReference type="Pfam" id="PF00386">
    <property type="entry name" value="C1q"/>
    <property type="match status" value="1"/>
</dbReference>
<reference evidence="5" key="2">
    <citation type="submission" date="2020-11" db="EMBL/GenBank/DDBJ databases">
        <authorList>
            <person name="McCartney M.A."/>
            <person name="Auch B."/>
            <person name="Kono T."/>
            <person name="Mallez S."/>
            <person name="Becker A."/>
            <person name="Gohl D.M."/>
            <person name="Silverstein K.A.T."/>
            <person name="Koren S."/>
            <person name="Bechman K.B."/>
            <person name="Herman A."/>
            <person name="Abrahante J.E."/>
            <person name="Garbe J."/>
        </authorList>
    </citation>
    <scope>NUCLEOTIDE SEQUENCE</scope>
    <source>
        <strain evidence="5">Duluth1</strain>
        <tissue evidence="5">Whole animal</tissue>
    </source>
</reference>
<evidence type="ECO:0000256" key="2">
    <source>
        <dbReference type="ARBA" id="ARBA00022525"/>
    </source>
</evidence>
<dbReference type="AlphaFoldDB" id="A0A9D4I4I8"/>
<dbReference type="PRINTS" id="PR00007">
    <property type="entry name" value="COMPLEMNTC1Q"/>
</dbReference>